<evidence type="ECO:0000256" key="1">
    <source>
        <dbReference type="SAM" id="Coils"/>
    </source>
</evidence>
<evidence type="ECO:0000256" key="2">
    <source>
        <dbReference type="SAM" id="MobiDB-lite"/>
    </source>
</evidence>
<feature type="region of interest" description="Disordered" evidence="2">
    <location>
        <begin position="61"/>
        <end position="92"/>
    </location>
</feature>
<protein>
    <submittedName>
        <fullName evidence="3">Uncharacterized protein</fullName>
    </submittedName>
</protein>
<evidence type="ECO:0000313" key="4">
    <source>
        <dbReference type="Proteomes" id="UP001168098"/>
    </source>
</evidence>
<evidence type="ECO:0000313" key="3">
    <source>
        <dbReference type="EMBL" id="KAJ9707533.1"/>
    </source>
</evidence>
<name>A0AA39AJE5_VITRO</name>
<keyword evidence="4" id="KW-1185">Reference proteome</keyword>
<proteinExistence type="predicted"/>
<reference evidence="3 4" key="1">
    <citation type="journal article" date="2023" name="BMC Biotechnol.">
        <title>Vitis rotundifolia cv Carlos genome sequencing.</title>
        <authorList>
            <person name="Huff M."/>
            <person name="Hulse-Kemp A."/>
            <person name="Scheffler B."/>
            <person name="Youngblood R."/>
            <person name="Simpson S."/>
            <person name="Babiker E."/>
            <person name="Staton M."/>
        </authorList>
    </citation>
    <scope>NUCLEOTIDE SEQUENCE [LARGE SCALE GENOMIC DNA]</scope>
    <source>
        <tissue evidence="3">Leaf</tissue>
    </source>
</reference>
<keyword evidence="1" id="KW-0175">Coiled coil</keyword>
<dbReference type="Proteomes" id="UP001168098">
    <property type="component" value="Unassembled WGS sequence"/>
</dbReference>
<gene>
    <name evidence="3" type="ORF">PVL29_002529</name>
</gene>
<accession>A0AA39AJE5</accession>
<dbReference type="AlphaFoldDB" id="A0AA39AJE5"/>
<comment type="caution">
    <text evidence="3">The sequence shown here is derived from an EMBL/GenBank/DDBJ whole genome shotgun (WGS) entry which is preliminary data.</text>
</comment>
<feature type="coiled-coil region" evidence="1">
    <location>
        <begin position="5"/>
        <end position="32"/>
    </location>
</feature>
<dbReference type="EMBL" id="JARBHA010000002">
    <property type="protein sequence ID" value="KAJ9707533.1"/>
    <property type="molecule type" value="Genomic_DNA"/>
</dbReference>
<organism evidence="3 4">
    <name type="scientific">Vitis rotundifolia</name>
    <name type="common">Muscadine grape</name>
    <dbReference type="NCBI Taxonomy" id="103349"/>
    <lineage>
        <taxon>Eukaryota</taxon>
        <taxon>Viridiplantae</taxon>
        <taxon>Streptophyta</taxon>
        <taxon>Embryophyta</taxon>
        <taxon>Tracheophyta</taxon>
        <taxon>Spermatophyta</taxon>
        <taxon>Magnoliopsida</taxon>
        <taxon>eudicotyledons</taxon>
        <taxon>Gunneridae</taxon>
        <taxon>Pentapetalae</taxon>
        <taxon>rosids</taxon>
        <taxon>Vitales</taxon>
        <taxon>Vitaceae</taxon>
        <taxon>Viteae</taxon>
        <taxon>Vitis</taxon>
    </lineage>
</organism>
<sequence>MEARHKKAEEENERLRQEVEELQVGFAAQTKELEGEYKKQVDDMLFFSYCCCMKKHGIIQDTPNYPLDDEGEVVGGPDQGDGDAAKASSFGG</sequence>